<proteinExistence type="predicted"/>
<dbReference type="EMBL" id="GBRH01249377">
    <property type="protein sequence ID" value="JAD48518.1"/>
    <property type="molecule type" value="Transcribed_RNA"/>
</dbReference>
<evidence type="ECO:0000313" key="1">
    <source>
        <dbReference type="EMBL" id="JAD48518.1"/>
    </source>
</evidence>
<name>A0A0A9AF44_ARUDO</name>
<protein>
    <submittedName>
        <fullName evidence="1">Uncharacterized protein</fullName>
    </submittedName>
</protein>
<sequence length="9" mass="1069">MYRCLLAVT</sequence>
<reference evidence="1" key="1">
    <citation type="submission" date="2014-09" db="EMBL/GenBank/DDBJ databases">
        <authorList>
            <person name="Magalhaes I.L.F."/>
            <person name="Oliveira U."/>
            <person name="Santos F.R."/>
            <person name="Vidigal T.H.D.A."/>
            <person name="Brescovit A.D."/>
            <person name="Santos A.J."/>
        </authorList>
    </citation>
    <scope>NUCLEOTIDE SEQUENCE</scope>
    <source>
        <tissue evidence="1">Shoot tissue taken approximately 20 cm above the soil surface</tissue>
    </source>
</reference>
<accession>A0A0A9AF44</accession>
<organism evidence="1">
    <name type="scientific">Arundo donax</name>
    <name type="common">Giant reed</name>
    <name type="synonym">Donax arundinaceus</name>
    <dbReference type="NCBI Taxonomy" id="35708"/>
    <lineage>
        <taxon>Eukaryota</taxon>
        <taxon>Viridiplantae</taxon>
        <taxon>Streptophyta</taxon>
        <taxon>Embryophyta</taxon>
        <taxon>Tracheophyta</taxon>
        <taxon>Spermatophyta</taxon>
        <taxon>Magnoliopsida</taxon>
        <taxon>Liliopsida</taxon>
        <taxon>Poales</taxon>
        <taxon>Poaceae</taxon>
        <taxon>PACMAD clade</taxon>
        <taxon>Arundinoideae</taxon>
        <taxon>Arundineae</taxon>
        <taxon>Arundo</taxon>
    </lineage>
</organism>
<reference evidence="1" key="2">
    <citation type="journal article" date="2015" name="Data Brief">
        <title>Shoot transcriptome of the giant reed, Arundo donax.</title>
        <authorList>
            <person name="Barrero R.A."/>
            <person name="Guerrero F.D."/>
            <person name="Moolhuijzen P."/>
            <person name="Goolsby J.A."/>
            <person name="Tidwell J."/>
            <person name="Bellgard S.E."/>
            <person name="Bellgard M.I."/>
        </authorList>
    </citation>
    <scope>NUCLEOTIDE SEQUENCE</scope>
    <source>
        <tissue evidence="1">Shoot tissue taken approximately 20 cm above the soil surface</tissue>
    </source>
</reference>